<dbReference type="Gene3D" id="3.40.50.720">
    <property type="entry name" value="NAD(P)-binding Rossmann-like Domain"/>
    <property type="match status" value="1"/>
</dbReference>
<dbReference type="EMBL" id="CABFNO020001394">
    <property type="protein sequence ID" value="CAG9984918.1"/>
    <property type="molecule type" value="Genomic_DNA"/>
</dbReference>
<dbReference type="Proteomes" id="UP000754883">
    <property type="component" value="Unassembled WGS sequence"/>
</dbReference>
<evidence type="ECO:0000313" key="3">
    <source>
        <dbReference type="Proteomes" id="UP000754883"/>
    </source>
</evidence>
<keyword evidence="3" id="KW-1185">Reference proteome</keyword>
<dbReference type="InterPro" id="IPR036291">
    <property type="entry name" value="NAD(P)-bd_dom_sf"/>
</dbReference>
<protein>
    <recommendedName>
        <fullName evidence="4">NAD(P)-binding domain-containing protein</fullName>
    </recommendedName>
</protein>
<reference evidence="3" key="1">
    <citation type="submission" date="2019-06" db="EMBL/GenBank/DDBJ databases">
        <authorList>
            <person name="Broberg M."/>
        </authorList>
    </citation>
    <scope>NUCLEOTIDE SEQUENCE [LARGE SCALE GENOMIC DNA]</scope>
</reference>
<dbReference type="GO" id="GO:0004074">
    <property type="term" value="F:biliverdin reductase [NAD(P)H] activity"/>
    <property type="evidence" value="ECO:0007669"/>
    <property type="project" value="TreeGrafter"/>
</dbReference>
<comment type="similarity">
    <text evidence="1">Belongs to the avfA family.</text>
</comment>
<dbReference type="PANTHER" id="PTHR43355">
    <property type="entry name" value="FLAVIN REDUCTASE (NADPH)"/>
    <property type="match status" value="1"/>
</dbReference>
<reference evidence="2 3" key="2">
    <citation type="submission" date="2021-10" db="EMBL/GenBank/DDBJ databases">
        <authorList>
            <person name="Piombo E."/>
        </authorList>
    </citation>
    <scope>NUCLEOTIDE SEQUENCE [LARGE SCALE GENOMIC DNA]</scope>
</reference>
<proteinExistence type="inferred from homology"/>
<gene>
    <name evidence="2" type="ORF">CBYS24578_00006597</name>
</gene>
<dbReference type="SUPFAM" id="SSF51735">
    <property type="entry name" value="NAD(P)-binding Rossmann-fold domains"/>
    <property type="match status" value="1"/>
</dbReference>
<comment type="caution">
    <text evidence="2">The sequence shown here is derived from an EMBL/GenBank/DDBJ whole genome shotgun (WGS) entry which is preliminary data.</text>
</comment>
<evidence type="ECO:0008006" key="4">
    <source>
        <dbReference type="Google" id="ProtNLM"/>
    </source>
</evidence>
<name>A0A9N9UAM1_9HYPO</name>
<evidence type="ECO:0000313" key="2">
    <source>
        <dbReference type="EMBL" id="CAG9984918.1"/>
    </source>
</evidence>
<evidence type="ECO:0000256" key="1">
    <source>
        <dbReference type="ARBA" id="ARBA00038376"/>
    </source>
</evidence>
<dbReference type="AlphaFoldDB" id="A0A9N9UAM1"/>
<dbReference type="OrthoDB" id="63935at2759"/>
<dbReference type="PANTHER" id="PTHR43355:SF2">
    <property type="entry name" value="FLAVIN REDUCTASE (NADPH)"/>
    <property type="match status" value="1"/>
</dbReference>
<accession>A0A9N9UAM1</accession>
<organism evidence="2 3">
    <name type="scientific">Clonostachys byssicola</name>
    <dbReference type="NCBI Taxonomy" id="160290"/>
    <lineage>
        <taxon>Eukaryota</taxon>
        <taxon>Fungi</taxon>
        <taxon>Dikarya</taxon>
        <taxon>Ascomycota</taxon>
        <taxon>Pezizomycotina</taxon>
        <taxon>Sordariomycetes</taxon>
        <taxon>Hypocreomycetidae</taxon>
        <taxon>Hypocreales</taxon>
        <taxon>Bionectriaceae</taxon>
        <taxon>Clonostachys</taxon>
    </lineage>
</organism>
<sequence length="263" mass="28855">MGVKAAFIGAGGATLIHVLQWTLLAGHHAAALVRNPNKLKKVLSSQGVSEEIQQSQLTIVKGSSRDLEALVELLRHDPELIFSGITSLPKFSYNPFRPVGMEDATITGDSAAAVVDALRQLRSTNSIKNAPLFVPISSTGHGSRRDQPLLLIPLYLWLLPIPQADTAVLEKVTRQAATEADSPLGGYVMLRPPLLTHGLMKGTNSVRVGWIWEDAIFKKKDEKEHGIEVGYTISRLDLAKWMFDELVQGDANRWKGKCVNITY</sequence>
<dbReference type="InterPro" id="IPR051606">
    <property type="entry name" value="Polyketide_Oxido-like"/>
</dbReference>
<dbReference type="GO" id="GO:0042602">
    <property type="term" value="F:riboflavin reductase (NADPH) activity"/>
    <property type="evidence" value="ECO:0007669"/>
    <property type="project" value="TreeGrafter"/>
</dbReference>